<evidence type="ECO:0000256" key="1">
    <source>
        <dbReference type="ARBA" id="ARBA00000830"/>
    </source>
</evidence>
<dbReference type="Gene3D" id="1.10.150.240">
    <property type="entry name" value="Putative phosphatase, domain 2"/>
    <property type="match status" value="1"/>
</dbReference>
<dbReference type="SFLD" id="SFLDS00003">
    <property type="entry name" value="Haloacid_Dehalogenase"/>
    <property type="match status" value="1"/>
</dbReference>
<dbReference type="GO" id="GO:0046872">
    <property type="term" value="F:metal ion binding"/>
    <property type="evidence" value="ECO:0007669"/>
    <property type="project" value="UniProtKB-KW"/>
</dbReference>
<dbReference type="EMBL" id="AGTR01000029">
    <property type="protein sequence ID" value="EHJ05000.1"/>
    <property type="molecule type" value="Genomic_DNA"/>
</dbReference>
<proteinExistence type="inferred from homology"/>
<evidence type="ECO:0000256" key="6">
    <source>
        <dbReference type="ARBA" id="ARBA00022723"/>
    </source>
</evidence>
<comment type="catalytic activity">
    <reaction evidence="1">
        <text>2-phosphoglycolate + H2O = glycolate + phosphate</text>
        <dbReference type="Rhea" id="RHEA:14369"/>
        <dbReference type="ChEBI" id="CHEBI:15377"/>
        <dbReference type="ChEBI" id="CHEBI:29805"/>
        <dbReference type="ChEBI" id="CHEBI:43474"/>
        <dbReference type="ChEBI" id="CHEBI:58033"/>
        <dbReference type="EC" id="3.1.3.18"/>
    </reaction>
</comment>
<dbReference type="InterPro" id="IPR023214">
    <property type="entry name" value="HAD_sf"/>
</dbReference>
<dbReference type="Pfam" id="PF13419">
    <property type="entry name" value="HAD_2"/>
    <property type="match status" value="1"/>
</dbReference>
<organism evidence="8 9">
    <name type="scientific">Marinobacter manganoxydans MnI7-9</name>
    <dbReference type="NCBI Taxonomy" id="1094979"/>
    <lineage>
        <taxon>Bacteria</taxon>
        <taxon>Pseudomonadati</taxon>
        <taxon>Pseudomonadota</taxon>
        <taxon>Gammaproteobacteria</taxon>
        <taxon>Pseudomonadales</taxon>
        <taxon>Marinobacteraceae</taxon>
        <taxon>Marinobacter</taxon>
    </lineage>
</organism>
<dbReference type="NCBIfam" id="TIGR01549">
    <property type="entry name" value="HAD-SF-IA-v1"/>
    <property type="match status" value="1"/>
</dbReference>
<dbReference type="SFLD" id="SFLDG01129">
    <property type="entry name" value="C1.5:_HAD__Beta-PGM__Phosphata"/>
    <property type="match status" value="1"/>
</dbReference>
<evidence type="ECO:0000256" key="2">
    <source>
        <dbReference type="ARBA" id="ARBA00001946"/>
    </source>
</evidence>
<evidence type="ECO:0000313" key="9">
    <source>
        <dbReference type="Proteomes" id="UP000003208"/>
    </source>
</evidence>
<dbReference type="AlphaFoldDB" id="G6YS00"/>
<dbReference type="RefSeq" id="WP_008172150.1">
    <property type="nucleotide sequence ID" value="NZ_AGTR01000029.1"/>
</dbReference>
<keyword evidence="6" id="KW-0479">Metal-binding</keyword>
<dbReference type="GO" id="GO:0008967">
    <property type="term" value="F:phosphoglycolate phosphatase activity"/>
    <property type="evidence" value="ECO:0007669"/>
    <property type="project" value="UniProtKB-EC"/>
</dbReference>
<dbReference type="PRINTS" id="PR00413">
    <property type="entry name" value="HADHALOGNASE"/>
</dbReference>
<dbReference type="NCBIfam" id="TIGR01509">
    <property type="entry name" value="HAD-SF-IA-v3"/>
    <property type="match status" value="1"/>
</dbReference>
<keyword evidence="9" id="KW-1185">Reference proteome</keyword>
<dbReference type="SUPFAM" id="SSF56784">
    <property type="entry name" value="HAD-like"/>
    <property type="match status" value="1"/>
</dbReference>
<dbReference type="PANTHER" id="PTHR43434">
    <property type="entry name" value="PHOSPHOGLYCOLATE PHOSPHATASE"/>
    <property type="match status" value="1"/>
</dbReference>
<dbReference type="NCBIfam" id="TIGR01662">
    <property type="entry name" value="HAD-SF-IIIA"/>
    <property type="match status" value="1"/>
</dbReference>
<dbReference type="InterPro" id="IPR036412">
    <property type="entry name" value="HAD-like_sf"/>
</dbReference>
<dbReference type="InterPro" id="IPR041492">
    <property type="entry name" value="HAD_2"/>
</dbReference>
<evidence type="ECO:0000256" key="4">
    <source>
        <dbReference type="ARBA" id="ARBA00006171"/>
    </source>
</evidence>
<protein>
    <recommendedName>
        <fullName evidence="5">phosphoglycolate phosphatase</fullName>
        <ecNumber evidence="5">3.1.3.18</ecNumber>
    </recommendedName>
</protein>
<dbReference type="EC" id="3.1.3.18" evidence="5"/>
<dbReference type="Proteomes" id="UP000003208">
    <property type="component" value="Unassembled WGS sequence"/>
</dbReference>
<keyword evidence="7" id="KW-0119">Carbohydrate metabolism</keyword>
<name>G6YS00_9GAMM</name>
<dbReference type="InterPro" id="IPR023198">
    <property type="entry name" value="PGP-like_dom2"/>
</dbReference>
<dbReference type="InterPro" id="IPR006549">
    <property type="entry name" value="HAD-SF_hydro_IIIA"/>
</dbReference>
<comment type="similarity">
    <text evidence="4">Belongs to the HAD-like hydrolase superfamily. CbbY/CbbZ/Gph/YieH family.</text>
</comment>
<sequence>MAGKIPLADIVSGNRDYCRVALFDLDGTLVDSAPDICSSINQVMAHYCLPFVEEEYVRSWVGLGTKTLLKRVFNRYVSIHHRIVSQDDFLNAYNLFLSFYRETNGKYASLYPGARSILATLTDQNFRVGVVTNRPVEFTGSIISRFRLDDLIEVVVCADQFGSYKPESGMLVYALSELGGEPKSSMMVGDSFSDVMAAKNAGMKSVYVRYGYRSNVAMCEVYADRSIDSLLELV</sequence>
<evidence type="ECO:0000313" key="8">
    <source>
        <dbReference type="EMBL" id="EHJ05000.1"/>
    </source>
</evidence>
<gene>
    <name evidence="8" type="ORF">KYE_08163</name>
</gene>
<comment type="pathway">
    <text evidence="3">Organic acid metabolism; glycolate biosynthesis; glycolate from 2-phosphoglycolate: step 1/1.</text>
</comment>
<comment type="cofactor">
    <cofactor evidence="2">
        <name>Mg(2+)</name>
        <dbReference type="ChEBI" id="CHEBI:18420"/>
    </cofactor>
</comment>
<accession>G6YS00</accession>
<dbReference type="PANTHER" id="PTHR43434:SF1">
    <property type="entry name" value="PHOSPHOGLYCOLATE PHOSPHATASE"/>
    <property type="match status" value="1"/>
</dbReference>
<dbReference type="InterPro" id="IPR006439">
    <property type="entry name" value="HAD-SF_hydro_IA"/>
</dbReference>
<dbReference type="Gene3D" id="3.40.50.1000">
    <property type="entry name" value="HAD superfamily/HAD-like"/>
    <property type="match status" value="1"/>
</dbReference>
<dbReference type="GO" id="GO:0005829">
    <property type="term" value="C:cytosol"/>
    <property type="evidence" value="ECO:0007669"/>
    <property type="project" value="TreeGrafter"/>
</dbReference>
<evidence type="ECO:0000256" key="3">
    <source>
        <dbReference type="ARBA" id="ARBA00004818"/>
    </source>
</evidence>
<evidence type="ECO:0000256" key="5">
    <source>
        <dbReference type="ARBA" id="ARBA00013078"/>
    </source>
</evidence>
<evidence type="ECO:0000256" key="7">
    <source>
        <dbReference type="ARBA" id="ARBA00023277"/>
    </source>
</evidence>
<dbReference type="InterPro" id="IPR050155">
    <property type="entry name" value="HAD-like_hydrolase_sf"/>
</dbReference>
<dbReference type="GO" id="GO:0006281">
    <property type="term" value="P:DNA repair"/>
    <property type="evidence" value="ECO:0007669"/>
    <property type="project" value="TreeGrafter"/>
</dbReference>
<reference evidence="8 9" key="1">
    <citation type="journal article" date="2012" name="J. Bacteriol.">
        <title>Genome sequence of deep-sea manganese-oxidizing bacterium Marinobacter manganoxydans MnI7-9.</title>
        <authorList>
            <person name="Wang H."/>
            <person name="Li H."/>
            <person name="Shao Z."/>
            <person name="Liao S."/>
            <person name="Johnstone L."/>
            <person name="Rensing C."/>
            <person name="Wang G."/>
        </authorList>
    </citation>
    <scope>NUCLEOTIDE SEQUENCE [LARGE SCALE GENOMIC DNA]</scope>
    <source>
        <strain evidence="8 9">MnI7-9</strain>
    </source>
</reference>
<dbReference type="SFLD" id="SFLDG01135">
    <property type="entry name" value="C1.5.6:_HAD__Beta-PGM__Phospha"/>
    <property type="match status" value="1"/>
</dbReference>